<evidence type="ECO:0000313" key="1">
    <source>
        <dbReference type="EMBL" id="KGM18059.1"/>
    </source>
</evidence>
<dbReference type="Proteomes" id="UP000030145">
    <property type="component" value="Unassembled WGS sequence"/>
</dbReference>
<protein>
    <submittedName>
        <fullName evidence="1">Ornithine cyclodeaminase</fullName>
    </submittedName>
</protein>
<keyword evidence="2" id="KW-1185">Reference proteome</keyword>
<dbReference type="GeneID" id="300553870"/>
<dbReference type="Gene3D" id="3.40.50.720">
    <property type="entry name" value="NAD(P)-binding Rossmann-like Domain"/>
    <property type="match status" value="1"/>
</dbReference>
<dbReference type="InterPro" id="IPR023401">
    <property type="entry name" value="ODC_N"/>
</dbReference>
<proteinExistence type="predicted"/>
<dbReference type="InterPro" id="IPR003462">
    <property type="entry name" value="ODC_Mu_crystall"/>
</dbReference>
<dbReference type="PIRSF" id="PIRSF001439">
    <property type="entry name" value="CryM"/>
    <property type="match status" value="1"/>
</dbReference>
<accession>A0A0A2DJJ1</accession>
<dbReference type="GO" id="GO:0005737">
    <property type="term" value="C:cytoplasm"/>
    <property type="evidence" value="ECO:0007669"/>
    <property type="project" value="TreeGrafter"/>
</dbReference>
<dbReference type="Pfam" id="PF02423">
    <property type="entry name" value="OCD_Mu_crystall"/>
    <property type="match status" value="1"/>
</dbReference>
<dbReference type="Gene3D" id="3.30.1780.10">
    <property type="entry name" value="ornithine cyclodeaminase, domain 1"/>
    <property type="match status" value="1"/>
</dbReference>
<dbReference type="PANTHER" id="PTHR13812:SF19">
    <property type="entry name" value="KETIMINE REDUCTASE MU-CRYSTALLIN"/>
    <property type="match status" value="1"/>
</dbReference>
<organism evidence="1 2">
    <name type="scientific">Corynebacterium auriscanis</name>
    <dbReference type="NCBI Taxonomy" id="99807"/>
    <lineage>
        <taxon>Bacteria</taxon>
        <taxon>Bacillati</taxon>
        <taxon>Actinomycetota</taxon>
        <taxon>Actinomycetes</taxon>
        <taxon>Mycobacteriales</taxon>
        <taxon>Corynebacteriaceae</taxon>
        <taxon>Corynebacterium</taxon>
    </lineage>
</organism>
<dbReference type="SUPFAM" id="SSF51735">
    <property type="entry name" value="NAD(P)-binding Rossmann-fold domains"/>
    <property type="match status" value="1"/>
</dbReference>
<gene>
    <name evidence="1" type="ORF">MA47_10335</name>
</gene>
<dbReference type="InterPro" id="IPR036291">
    <property type="entry name" value="NAD(P)-bd_dom_sf"/>
</dbReference>
<name>A0A0A2DJJ1_9CORY</name>
<dbReference type="AlphaFoldDB" id="A0A0A2DJJ1"/>
<dbReference type="PANTHER" id="PTHR13812">
    <property type="entry name" value="KETIMINE REDUCTASE MU-CRYSTALLIN"/>
    <property type="match status" value="1"/>
</dbReference>
<sequence>MQFLSYDDVNSAITPAKAVEALRQVLRSGYDPADDQARTKVPLHHGEMHLLPSTLPHVAGVKIILLHPEGFETDLPLVQGQYLLADGETLTPHTLLDGAALTTLRTPAVSLAGIRDFIVDGSDPINVVILGAGAQGRGHAETVTSVLEGIREVSIAFVSRNEPDDLGYTWLRSGSAEAADALKTADLVLCATTAASPILQLEDVSAHAVIVAVGSHTTDARELSADLVGAAHVIVEEPRAALAEAGDITLAIEDGTLSESDLVSMKDVVSGAVQLERDRPIVFKTVGMPWEDLVVGEAVWKAHDSRGE</sequence>
<reference evidence="1 2" key="1">
    <citation type="submission" date="2014-10" db="EMBL/GenBank/DDBJ databases">
        <title>Whole Genome sequence of Corynebacterium auriscanis strain CIP 106629.</title>
        <authorList>
            <person name="Hassan S.S."/>
            <person name="Jamal S.B."/>
            <person name="Tiwari S."/>
            <person name="Oliveira L.D.C."/>
            <person name="Souza F."/>
            <person name="Mariano D.C."/>
            <person name="Almeida S."/>
            <person name="Dorella F."/>
            <person name="Pereira F."/>
            <person name="Carvalho A."/>
            <person name="Leal C.A."/>
            <person name="Soares S.D.C."/>
            <person name="Figueiredo H.C."/>
            <person name="Silva A."/>
            <person name="Azevedo V.A."/>
        </authorList>
    </citation>
    <scope>NUCLEOTIDE SEQUENCE [LARGE SCALE GENOMIC DNA]</scope>
    <source>
        <strain evidence="1 2">CIP 106629</strain>
    </source>
</reference>
<evidence type="ECO:0000313" key="2">
    <source>
        <dbReference type="Proteomes" id="UP000030145"/>
    </source>
</evidence>
<dbReference type="EMBL" id="JRVJ01000023">
    <property type="protein sequence ID" value="KGM18059.1"/>
    <property type="molecule type" value="Genomic_DNA"/>
</dbReference>
<comment type="caution">
    <text evidence="1">The sequence shown here is derived from an EMBL/GenBank/DDBJ whole genome shotgun (WGS) entry which is preliminary data.</text>
</comment>
<dbReference type="RefSeq" id="WP_035116058.1">
    <property type="nucleotide sequence ID" value="NZ_CP047046.1"/>
</dbReference>